<accession>A0A328FGS4</accession>
<feature type="transmembrane region" description="Helical" evidence="8">
    <location>
        <begin position="180"/>
        <end position="199"/>
    </location>
</feature>
<comment type="subcellular location">
    <subcellularLocation>
        <location evidence="1">Cell membrane</location>
        <topology evidence="1">Multi-pass membrane protein</topology>
    </subcellularLocation>
</comment>
<dbReference type="Proteomes" id="UP000248798">
    <property type="component" value="Unassembled WGS sequence"/>
</dbReference>
<evidence type="ECO:0000256" key="4">
    <source>
        <dbReference type="ARBA" id="ARBA00022475"/>
    </source>
</evidence>
<feature type="transmembrane region" description="Helical" evidence="8">
    <location>
        <begin position="12"/>
        <end position="31"/>
    </location>
</feature>
<evidence type="ECO:0000313" key="10">
    <source>
        <dbReference type="EMBL" id="RAM02175.1"/>
    </source>
</evidence>
<keyword evidence="4" id="KW-1003">Cell membrane</keyword>
<evidence type="ECO:0000256" key="6">
    <source>
        <dbReference type="ARBA" id="ARBA00022989"/>
    </source>
</evidence>
<dbReference type="EMBL" id="CP036313">
    <property type="protein sequence ID" value="QBH15151.1"/>
    <property type="molecule type" value="Genomic_DNA"/>
</dbReference>
<keyword evidence="3" id="KW-0813">Transport</keyword>
<keyword evidence="6 8" id="KW-1133">Transmembrane helix</keyword>
<dbReference type="PANTHER" id="PTHR34979">
    <property type="entry name" value="INNER MEMBRANE PROTEIN YGAZ"/>
    <property type="match status" value="1"/>
</dbReference>
<dbReference type="PANTHER" id="PTHR34979:SF1">
    <property type="entry name" value="INNER MEMBRANE PROTEIN YGAZ"/>
    <property type="match status" value="1"/>
</dbReference>
<evidence type="ECO:0000313" key="9">
    <source>
        <dbReference type="EMBL" id="QBH15151.1"/>
    </source>
</evidence>
<dbReference type="EMBL" id="QLNI01000017">
    <property type="protein sequence ID" value="RAM02175.1"/>
    <property type="molecule type" value="Genomic_DNA"/>
</dbReference>
<reference evidence="9 12" key="2">
    <citation type="submission" date="2019-02" db="EMBL/GenBank/DDBJ databases">
        <title>Complete genome sequence of Desulfobacter hydrogenophilus AcRS1.</title>
        <authorList>
            <person name="Marietou A."/>
            <person name="Lund M.B."/>
            <person name="Marshall I.P.G."/>
            <person name="Schreiber L."/>
            <person name="Jorgensen B."/>
        </authorList>
    </citation>
    <scope>NUCLEOTIDE SEQUENCE [LARGE SCALE GENOMIC DNA]</scope>
    <source>
        <strain evidence="9 12">AcRS1</strain>
    </source>
</reference>
<protein>
    <submittedName>
        <fullName evidence="10">Branched-chain amino acid ABC transporter permease</fullName>
    </submittedName>
</protein>
<feature type="transmembrane region" description="Helical" evidence="8">
    <location>
        <begin position="205"/>
        <end position="222"/>
    </location>
</feature>
<proteinExistence type="inferred from homology"/>
<evidence type="ECO:0000256" key="8">
    <source>
        <dbReference type="SAM" id="Phobius"/>
    </source>
</evidence>
<dbReference type="OrthoDB" id="9803444at2"/>
<dbReference type="GO" id="GO:1903785">
    <property type="term" value="P:L-valine transmembrane transport"/>
    <property type="evidence" value="ECO:0007669"/>
    <property type="project" value="TreeGrafter"/>
</dbReference>
<keyword evidence="7 8" id="KW-0472">Membrane</keyword>
<dbReference type="Proteomes" id="UP000293902">
    <property type="component" value="Chromosome"/>
</dbReference>
<evidence type="ECO:0000313" key="11">
    <source>
        <dbReference type="Proteomes" id="UP000248798"/>
    </source>
</evidence>
<evidence type="ECO:0000256" key="7">
    <source>
        <dbReference type="ARBA" id="ARBA00023136"/>
    </source>
</evidence>
<dbReference type="InterPro" id="IPR011606">
    <property type="entry name" value="Brnchd-chn_aa_trnsp_permease"/>
</dbReference>
<evidence type="ECO:0000256" key="2">
    <source>
        <dbReference type="ARBA" id="ARBA00010735"/>
    </source>
</evidence>
<keyword evidence="12" id="KW-1185">Reference proteome</keyword>
<dbReference type="GO" id="GO:0005886">
    <property type="term" value="C:plasma membrane"/>
    <property type="evidence" value="ECO:0007669"/>
    <property type="project" value="UniProtKB-SubCell"/>
</dbReference>
<feature type="transmembrane region" description="Helical" evidence="8">
    <location>
        <begin position="126"/>
        <end position="148"/>
    </location>
</feature>
<evidence type="ECO:0000313" key="12">
    <source>
        <dbReference type="Proteomes" id="UP000293902"/>
    </source>
</evidence>
<organism evidence="10 11">
    <name type="scientific">Desulfobacter hydrogenophilus</name>
    <dbReference type="NCBI Taxonomy" id="2291"/>
    <lineage>
        <taxon>Bacteria</taxon>
        <taxon>Pseudomonadati</taxon>
        <taxon>Thermodesulfobacteriota</taxon>
        <taxon>Desulfobacteria</taxon>
        <taxon>Desulfobacterales</taxon>
        <taxon>Desulfobacteraceae</taxon>
        <taxon>Desulfobacter</taxon>
    </lineage>
</organism>
<keyword evidence="5 8" id="KW-0812">Transmembrane</keyword>
<dbReference type="Pfam" id="PF03591">
    <property type="entry name" value="AzlC"/>
    <property type="match status" value="1"/>
</dbReference>
<gene>
    <name evidence="10" type="ORF">DO021_09510</name>
    <name evidence="9" type="ORF">EYB58_20830</name>
</gene>
<dbReference type="AlphaFoldDB" id="A0A328FGS4"/>
<sequence>MQHSDTRDALKAGIPIFIGYFPAAVAFGVLARTTGTTFGEAMLFSIVVFAGASQFIALNLLATGMGPVGIILTTLLVNFRHFLMSAYLSTRICEKAVKYYLPMAFGVTDETFSVMSFTRKILTRQFVMLLELTAYTGWVSGTLAGFVLGRFMPAILTQSMGVALYALLLAILMPELKTSLRSLVLALASGLFNWFLVTVDVLPKGWSIIVCILLVASAGAFLNPDFIKKDNTHG</sequence>
<comment type="similarity">
    <text evidence="2">Belongs to the AzlC family.</text>
</comment>
<feature type="transmembrane region" description="Helical" evidence="8">
    <location>
        <begin position="154"/>
        <end position="173"/>
    </location>
</feature>
<dbReference type="RefSeq" id="WP_111956051.1">
    <property type="nucleotide sequence ID" value="NZ_CP036313.1"/>
</dbReference>
<evidence type="ECO:0000256" key="3">
    <source>
        <dbReference type="ARBA" id="ARBA00022448"/>
    </source>
</evidence>
<evidence type="ECO:0000256" key="5">
    <source>
        <dbReference type="ARBA" id="ARBA00022692"/>
    </source>
</evidence>
<evidence type="ECO:0000256" key="1">
    <source>
        <dbReference type="ARBA" id="ARBA00004651"/>
    </source>
</evidence>
<name>A0A328FGS4_9BACT</name>
<reference evidence="10 11" key="1">
    <citation type="submission" date="2018-06" db="EMBL/GenBank/DDBJ databases">
        <title>Complete Genome Sequence of Desulfobacter hydrogenophilus (DSM3380).</title>
        <authorList>
            <person name="Marietou A."/>
            <person name="Schreiber L."/>
            <person name="Marshall I."/>
            <person name="Jorgensen B."/>
        </authorList>
    </citation>
    <scope>NUCLEOTIDE SEQUENCE [LARGE SCALE GENOMIC DNA]</scope>
    <source>
        <strain evidence="10 11">DSM 3380</strain>
    </source>
</reference>